<keyword evidence="2" id="KW-0227">DNA damage</keyword>
<evidence type="ECO:0000313" key="5">
    <source>
        <dbReference type="EMBL" id="EMQ95781.1"/>
    </source>
</evidence>
<dbReference type="Pfam" id="PF00817">
    <property type="entry name" value="IMS"/>
    <property type="match status" value="1"/>
</dbReference>
<protein>
    <submittedName>
        <fullName evidence="5">Error-prone, lesion bypass DNA polymerase V (UmuC)</fullName>
    </submittedName>
</protein>
<keyword evidence="6" id="KW-1185">Reference proteome</keyword>
<dbReference type="InterPro" id="IPR001126">
    <property type="entry name" value="UmuC"/>
</dbReference>
<dbReference type="SUPFAM" id="SSF56672">
    <property type="entry name" value="DNA/RNA polymerases"/>
    <property type="match status" value="1"/>
</dbReference>
<dbReference type="GO" id="GO:0006281">
    <property type="term" value="P:DNA repair"/>
    <property type="evidence" value="ECO:0007669"/>
    <property type="project" value="InterPro"/>
</dbReference>
<dbReference type="PANTHER" id="PTHR11076:SF33">
    <property type="entry name" value="DNA POLYMERASE KAPPA"/>
    <property type="match status" value="1"/>
</dbReference>
<dbReference type="InterPro" id="IPR050116">
    <property type="entry name" value="DNA_polymerase-Y"/>
</dbReference>
<dbReference type="Gene3D" id="3.30.70.270">
    <property type="match status" value="1"/>
</dbReference>
<dbReference type="GO" id="GO:0042276">
    <property type="term" value="P:error-prone translesion synthesis"/>
    <property type="evidence" value="ECO:0007669"/>
    <property type="project" value="TreeGrafter"/>
</dbReference>
<keyword evidence="3" id="KW-0742">SOS response</keyword>
<evidence type="ECO:0000259" key="4">
    <source>
        <dbReference type="PROSITE" id="PS50173"/>
    </source>
</evidence>
<sequence>MYALVDCNNFYASCERVFNPSLRHKPVAILSNNDGCVIARSDEAKALGLPMGAPAFKYEAFFKEHNVQVFSSNYPLYGDMSSRVMSILKQFTPDVEVYSIDEAFLQFRGFDGITQNSQNTERFDFKEYGDQIRKRILKWTGIPTCVGVAPTKALSKVANKIARKFPEQTKGVYVIDSEDKRIKALKWLKIEDVWGIGRALHKRLKEKHILTAYQFTQLPDEWVRKNFSIVEWRLKKDLEGIPTLQLEEVASKKAIATTRSFEYTFSDIHNLKERVSTFASSCAEKLRKQKSSCHIILVSLSSDRHKKDLPQHRVSKMIQLAYPTDSSLIISNEAVKAVTAMFKKGIKYKRAGVVVTGLVPTNNHQLHLFLQENPKHKPLMNAIDKLNGKYGDHKLKLANQDLKRTWKMRQERLSPRYTTNINDILKVK</sequence>
<dbReference type="RefSeq" id="WP_007646974.1">
    <property type="nucleotide sequence ID" value="NZ_ANLA01000004.1"/>
</dbReference>
<dbReference type="Gene3D" id="3.40.1170.60">
    <property type="match status" value="1"/>
</dbReference>
<evidence type="ECO:0000256" key="1">
    <source>
        <dbReference type="ARBA" id="ARBA00010945"/>
    </source>
</evidence>
<proteinExistence type="inferred from homology"/>
<dbReference type="Pfam" id="PF13438">
    <property type="entry name" value="DUF4113"/>
    <property type="match status" value="1"/>
</dbReference>
<dbReference type="InterPro" id="IPR043502">
    <property type="entry name" value="DNA/RNA_pol_sf"/>
</dbReference>
<dbReference type="EMBL" id="ANLA01000004">
    <property type="protein sequence ID" value="EMQ95781.1"/>
    <property type="molecule type" value="Genomic_DNA"/>
</dbReference>
<name>M7ML47_9FLAO</name>
<evidence type="ECO:0000313" key="6">
    <source>
        <dbReference type="Proteomes" id="UP000012024"/>
    </source>
</evidence>
<dbReference type="InterPro" id="IPR017961">
    <property type="entry name" value="DNA_pol_Y-fam_little_finger"/>
</dbReference>
<accession>M7ML47</accession>
<dbReference type="GO" id="GO:0009432">
    <property type="term" value="P:SOS response"/>
    <property type="evidence" value="ECO:0007669"/>
    <property type="project" value="UniProtKB-KW"/>
</dbReference>
<dbReference type="CDD" id="cd01700">
    <property type="entry name" value="PolY_Pol_V_umuC"/>
    <property type="match status" value="1"/>
</dbReference>
<dbReference type="Proteomes" id="UP000012024">
    <property type="component" value="Unassembled WGS sequence"/>
</dbReference>
<feature type="domain" description="UmuC" evidence="4">
    <location>
        <begin position="2"/>
        <end position="197"/>
    </location>
</feature>
<keyword evidence="2" id="KW-0741">SOS mutagenesis</keyword>
<dbReference type="GO" id="GO:0003887">
    <property type="term" value="F:DNA-directed DNA polymerase activity"/>
    <property type="evidence" value="ECO:0007669"/>
    <property type="project" value="UniProtKB-KW"/>
</dbReference>
<dbReference type="Pfam" id="PF11799">
    <property type="entry name" value="IMS_C"/>
    <property type="match status" value="1"/>
</dbReference>
<dbReference type="PANTHER" id="PTHR11076">
    <property type="entry name" value="DNA REPAIR POLYMERASE UMUC / TRANSFERASE FAMILY MEMBER"/>
    <property type="match status" value="1"/>
</dbReference>
<dbReference type="AlphaFoldDB" id="M7ML47"/>
<dbReference type="PATRIC" id="fig|1137281.3.peg.271"/>
<dbReference type="InterPro" id="IPR043128">
    <property type="entry name" value="Rev_trsase/Diguanyl_cyclase"/>
</dbReference>
<comment type="similarity">
    <text evidence="1">Belongs to the DNA polymerase type-Y family.</text>
</comment>
<dbReference type="GeneID" id="98640207"/>
<dbReference type="InterPro" id="IPR025188">
    <property type="entry name" value="DUF4113"/>
</dbReference>
<dbReference type="eggNOG" id="COG0389">
    <property type="taxonomic scope" value="Bacteria"/>
</dbReference>
<comment type="caution">
    <text evidence="5">The sequence shown here is derived from an EMBL/GenBank/DDBJ whole genome shotgun (WGS) entry which is preliminary data.</text>
</comment>
<dbReference type="OrthoDB" id="9808813at2"/>
<organism evidence="5 6">
    <name type="scientific">Xanthomarina gelatinilytica</name>
    <dbReference type="NCBI Taxonomy" id="1137281"/>
    <lineage>
        <taxon>Bacteria</taxon>
        <taxon>Pseudomonadati</taxon>
        <taxon>Bacteroidota</taxon>
        <taxon>Flavobacteriia</taxon>
        <taxon>Flavobacteriales</taxon>
        <taxon>Flavobacteriaceae</taxon>
        <taxon>Xanthomarina</taxon>
    </lineage>
</organism>
<gene>
    <name evidence="5" type="ORF">D778_01671</name>
</gene>
<dbReference type="PROSITE" id="PS50173">
    <property type="entry name" value="UMUC"/>
    <property type="match status" value="1"/>
</dbReference>
<evidence type="ECO:0000256" key="3">
    <source>
        <dbReference type="ARBA" id="ARBA00023236"/>
    </source>
</evidence>
<reference evidence="5 6" key="1">
    <citation type="submission" date="2012-12" db="EMBL/GenBank/DDBJ databases">
        <title>Genome assembly of Formosa sp. AK20.</title>
        <authorList>
            <person name="Kumar R."/>
            <person name="Khatri I."/>
            <person name="Vaidya B."/>
            <person name="Subramanian S."/>
            <person name="Pinnaka A."/>
        </authorList>
    </citation>
    <scope>NUCLEOTIDE SEQUENCE [LARGE SCALE GENOMIC DNA]</scope>
    <source>
        <strain evidence="5 6">AK20</strain>
    </source>
</reference>
<evidence type="ECO:0000256" key="2">
    <source>
        <dbReference type="ARBA" id="ARBA00023199"/>
    </source>
</evidence>
<dbReference type="GO" id="GO:0003684">
    <property type="term" value="F:damaged DNA binding"/>
    <property type="evidence" value="ECO:0007669"/>
    <property type="project" value="InterPro"/>
</dbReference>